<organism evidence="4 5">
    <name type="scientific">Imtechella halotolerans K1</name>
    <dbReference type="NCBI Taxonomy" id="946077"/>
    <lineage>
        <taxon>Bacteria</taxon>
        <taxon>Pseudomonadati</taxon>
        <taxon>Bacteroidota</taxon>
        <taxon>Flavobacteriia</taxon>
        <taxon>Flavobacteriales</taxon>
        <taxon>Flavobacteriaceae</taxon>
        <taxon>Imtechella</taxon>
    </lineage>
</organism>
<sequence>MKVAIGVLEENLEQVSDLLHILLADEMVLYTKTRGYYWNFEGANFYCVHLLLESQSNELSKIVDSIAKRIKQLGYSATASMEAYLKSSRLSESPPEGMNNATQWKTLVDDHETIIRILRNDILKCGIFMDLVSANFITGLVERHEQMVWMLRATLTIEK</sequence>
<dbReference type="PRINTS" id="PR01346">
    <property type="entry name" value="HELNAPAPROT"/>
</dbReference>
<dbReference type="Proteomes" id="UP000005938">
    <property type="component" value="Unassembled WGS sequence"/>
</dbReference>
<keyword evidence="5" id="KW-1185">Reference proteome</keyword>
<dbReference type="AlphaFoldDB" id="I0W7Q8"/>
<dbReference type="InterPro" id="IPR009078">
    <property type="entry name" value="Ferritin-like_SF"/>
</dbReference>
<dbReference type="Pfam" id="PF00210">
    <property type="entry name" value="Ferritin"/>
    <property type="match status" value="1"/>
</dbReference>
<dbReference type="PIRSF" id="PIRSF005900">
    <property type="entry name" value="Dps"/>
    <property type="match status" value="1"/>
</dbReference>
<evidence type="ECO:0000256" key="1">
    <source>
        <dbReference type="ARBA" id="ARBA00009497"/>
    </source>
</evidence>
<dbReference type="PANTHER" id="PTHR42932:SF1">
    <property type="entry name" value="GENERAL STRESS PROTEIN 20U"/>
    <property type="match status" value="1"/>
</dbReference>
<dbReference type="RefSeq" id="WP_008241366.1">
    <property type="nucleotide sequence ID" value="NZ_AJJU01000037.1"/>
</dbReference>
<feature type="domain" description="Ferritin/DPS" evidence="3">
    <location>
        <begin position="17"/>
        <end position="156"/>
    </location>
</feature>
<evidence type="ECO:0000256" key="2">
    <source>
        <dbReference type="RuleBase" id="RU003875"/>
    </source>
</evidence>
<proteinExistence type="inferred from homology"/>
<dbReference type="SUPFAM" id="SSF47240">
    <property type="entry name" value="Ferritin-like"/>
    <property type="match status" value="1"/>
</dbReference>
<dbReference type="EMBL" id="AJJU01000037">
    <property type="protein sequence ID" value="EID72424.1"/>
    <property type="molecule type" value="Genomic_DNA"/>
</dbReference>
<dbReference type="eggNOG" id="COG0783">
    <property type="taxonomic scope" value="Bacteria"/>
</dbReference>
<dbReference type="CDD" id="cd01043">
    <property type="entry name" value="DPS"/>
    <property type="match status" value="1"/>
</dbReference>
<reference evidence="4 5" key="1">
    <citation type="journal article" date="2012" name="J. Bacteriol.">
        <title>Genome Sequence of the Halotolerant Bacterium Imtechella halotolerans K1T.</title>
        <authorList>
            <person name="Kumar S."/>
            <person name="Vikram S."/>
            <person name="Subramanian S."/>
            <person name="Raghava G.P."/>
            <person name="Pinnaka A.K."/>
        </authorList>
    </citation>
    <scope>NUCLEOTIDE SEQUENCE [LARGE SCALE GENOMIC DNA]</scope>
    <source>
        <strain evidence="4 5">K1</strain>
    </source>
</reference>
<dbReference type="Gene3D" id="1.20.1260.10">
    <property type="match status" value="1"/>
</dbReference>
<dbReference type="PANTHER" id="PTHR42932">
    <property type="entry name" value="GENERAL STRESS PROTEIN 20U"/>
    <property type="match status" value="1"/>
</dbReference>
<gene>
    <name evidence="4" type="ORF">W5A_12991</name>
</gene>
<comment type="caution">
    <text evidence="4">The sequence shown here is derived from an EMBL/GenBank/DDBJ whole genome shotgun (WGS) entry which is preliminary data.</text>
</comment>
<evidence type="ECO:0000313" key="4">
    <source>
        <dbReference type="EMBL" id="EID72424.1"/>
    </source>
</evidence>
<dbReference type="InterPro" id="IPR008331">
    <property type="entry name" value="Ferritin_DPS_dom"/>
</dbReference>
<dbReference type="GO" id="GO:0008199">
    <property type="term" value="F:ferric iron binding"/>
    <property type="evidence" value="ECO:0007669"/>
    <property type="project" value="InterPro"/>
</dbReference>
<dbReference type="InterPro" id="IPR002177">
    <property type="entry name" value="DPS_DNA-bd"/>
</dbReference>
<comment type="similarity">
    <text evidence="1 2">Belongs to the Dps family.</text>
</comment>
<accession>I0W7Q8</accession>
<name>I0W7Q8_9FLAO</name>
<dbReference type="OrthoDB" id="9797023at2"/>
<evidence type="ECO:0000259" key="3">
    <source>
        <dbReference type="Pfam" id="PF00210"/>
    </source>
</evidence>
<dbReference type="InterPro" id="IPR012347">
    <property type="entry name" value="Ferritin-like"/>
</dbReference>
<protein>
    <submittedName>
        <fullName evidence="4">Ferritin Dps family protein</fullName>
    </submittedName>
</protein>
<dbReference type="STRING" id="946077.W5A_12991"/>
<evidence type="ECO:0000313" key="5">
    <source>
        <dbReference type="Proteomes" id="UP000005938"/>
    </source>
</evidence>